<feature type="compositionally biased region" description="Low complexity" evidence="1">
    <location>
        <begin position="89"/>
        <end position="102"/>
    </location>
</feature>
<evidence type="ECO:0000313" key="3">
    <source>
        <dbReference type="Proteomes" id="UP000222542"/>
    </source>
</evidence>
<proteinExistence type="predicted"/>
<dbReference type="EMBL" id="AYRZ02000008">
    <property type="protein sequence ID" value="PHT74380.1"/>
    <property type="molecule type" value="Genomic_DNA"/>
</dbReference>
<protein>
    <submittedName>
        <fullName evidence="2">Uncharacterized protein</fullName>
    </submittedName>
</protein>
<feature type="region of interest" description="Disordered" evidence="1">
    <location>
        <begin position="1"/>
        <end position="115"/>
    </location>
</feature>
<sequence>MPRFKRMQKKQKLDLPISTSQGTESACLPTNLPPPIQHAPQPSRPVYSASHPTPMDQDTPYPGPKVWPESQPSRSVHSTSHQGLANQDSSQSSRSIHSTSHSDPTNEDSSQASPIGEERIMVKFDIYDEPFGEARNLLLGFCGILACDCSLFPINFEKWSNLPVTFFNRVFDLIIKMTETGQWPGRTKMNIATHMNQDGVYVNEAAKEICFRGGRGRARRNFSHRPTGEGSEQDIVTGDSHFNSVREPNRNLRPPNFRPFRPRASTPNIHPNQHIYGQLPPPQPRLPFNHNQQSYRAMPPPPGLYQNQQFNRGEPPQYYQNQQLNRPIFYENQQFNRPNYFDNRQFNRPNFYENQQFRPRPSPPKALNFRNWEYARPGPPLHCGIKWVMPRDVLAFLRGWTTGGRSSFDLKLWNGIPTAIW</sequence>
<name>A0A2G2YX86_CAPAN</name>
<dbReference type="Gramene" id="PHT74380">
    <property type="protein sequence ID" value="PHT74380"/>
    <property type="gene ID" value="T459_21657"/>
</dbReference>
<comment type="caution">
    <text evidence="2">The sequence shown here is derived from an EMBL/GenBank/DDBJ whole genome shotgun (WGS) entry which is preliminary data.</text>
</comment>
<organism evidence="2 3">
    <name type="scientific">Capsicum annuum</name>
    <name type="common">Capsicum pepper</name>
    <dbReference type="NCBI Taxonomy" id="4072"/>
    <lineage>
        <taxon>Eukaryota</taxon>
        <taxon>Viridiplantae</taxon>
        <taxon>Streptophyta</taxon>
        <taxon>Embryophyta</taxon>
        <taxon>Tracheophyta</taxon>
        <taxon>Spermatophyta</taxon>
        <taxon>Magnoliopsida</taxon>
        <taxon>eudicotyledons</taxon>
        <taxon>Gunneridae</taxon>
        <taxon>Pentapetalae</taxon>
        <taxon>asterids</taxon>
        <taxon>lamiids</taxon>
        <taxon>Solanales</taxon>
        <taxon>Solanaceae</taxon>
        <taxon>Solanoideae</taxon>
        <taxon>Capsiceae</taxon>
        <taxon>Capsicum</taxon>
    </lineage>
</organism>
<keyword evidence="3" id="KW-1185">Reference proteome</keyword>
<feature type="compositionally biased region" description="Polar residues" evidence="1">
    <location>
        <begin position="70"/>
        <end position="88"/>
    </location>
</feature>
<feature type="region of interest" description="Disordered" evidence="1">
    <location>
        <begin position="220"/>
        <end position="258"/>
    </location>
</feature>
<evidence type="ECO:0000256" key="1">
    <source>
        <dbReference type="SAM" id="MobiDB-lite"/>
    </source>
</evidence>
<reference evidence="2 3" key="2">
    <citation type="journal article" date="2017" name="Genome Biol.">
        <title>New reference genome sequences of hot pepper reveal the massive evolution of plant disease-resistance genes by retroduplication.</title>
        <authorList>
            <person name="Kim S."/>
            <person name="Park J."/>
            <person name="Yeom S.I."/>
            <person name="Kim Y.M."/>
            <person name="Seo E."/>
            <person name="Kim K.T."/>
            <person name="Kim M.S."/>
            <person name="Lee J.M."/>
            <person name="Cheong K."/>
            <person name="Shin H.S."/>
            <person name="Kim S.B."/>
            <person name="Han K."/>
            <person name="Lee J."/>
            <person name="Park M."/>
            <person name="Lee H.A."/>
            <person name="Lee H.Y."/>
            <person name="Lee Y."/>
            <person name="Oh S."/>
            <person name="Lee J.H."/>
            <person name="Choi E."/>
            <person name="Choi E."/>
            <person name="Lee S.E."/>
            <person name="Jeon J."/>
            <person name="Kim H."/>
            <person name="Choi G."/>
            <person name="Song H."/>
            <person name="Lee J."/>
            <person name="Lee S.C."/>
            <person name="Kwon J.K."/>
            <person name="Lee H.Y."/>
            <person name="Koo N."/>
            <person name="Hong Y."/>
            <person name="Kim R.W."/>
            <person name="Kang W.H."/>
            <person name="Huh J.H."/>
            <person name="Kang B.C."/>
            <person name="Yang T.J."/>
            <person name="Lee Y.H."/>
            <person name="Bennetzen J.L."/>
            <person name="Choi D."/>
        </authorList>
    </citation>
    <scope>NUCLEOTIDE SEQUENCE [LARGE SCALE GENOMIC DNA]</scope>
    <source>
        <strain evidence="3">cv. CM334</strain>
    </source>
</reference>
<feature type="compositionally biased region" description="Basic residues" evidence="1">
    <location>
        <begin position="1"/>
        <end position="10"/>
    </location>
</feature>
<dbReference type="AlphaFoldDB" id="A0A2G2YX86"/>
<evidence type="ECO:0000313" key="2">
    <source>
        <dbReference type="EMBL" id="PHT74380.1"/>
    </source>
</evidence>
<reference evidence="2 3" key="1">
    <citation type="journal article" date="2014" name="Nat. Genet.">
        <title>Genome sequence of the hot pepper provides insights into the evolution of pungency in Capsicum species.</title>
        <authorList>
            <person name="Kim S."/>
            <person name="Park M."/>
            <person name="Yeom S.I."/>
            <person name="Kim Y.M."/>
            <person name="Lee J.M."/>
            <person name="Lee H.A."/>
            <person name="Seo E."/>
            <person name="Choi J."/>
            <person name="Cheong K."/>
            <person name="Kim K.T."/>
            <person name="Jung K."/>
            <person name="Lee G.W."/>
            <person name="Oh S.K."/>
            <person name="Bae C."/>
            <person name="Kim S.B."/>
            <person name="Lee H.Y."/>
            <person name="Kim S.Y."/>
            <person name="Kim M.S."/>
            <person name="Kang B.C."/>
            <person name="Jo Y.D."/>
            <person name="Yang H.B."/>
            <person name="Jeong H.J."/>
            <person name="Kang W.H."/>
            <person name="Kwon J.K."/>
            <person name="Shin C."/>
            <person name="Lim J.Y."/>
            <person name="Park J.H."/>
            <person name="Huh J.H."/>
            <person name="Kim J.S."/>
            <person name="Kim B.D."/>
            <person name="Cohen O."/>
            <person name="Paran I."/>
            <person name="Suh M.C."/>
            <person name="Lee S.B."/>
            <person name="Kim Y.K."/>
            <person name="Shin Y."/>
            <person name="Noh S.J."/>
            <person name="Park J."/>
            <person name="Seo Y.S."/>
            <person name="Kwon S.Y."/>
            <person name="Kim H.A."/>
            <person name="Park J.M."/>
            <person name="Kim H.J."/>
            <person name="Choi S.B."/>
            <person name="Bosland P.W."/>
            <person name="Reeves G."/>
            <person name="Jo S.H."/>
            <person name="Lee B.W."/>
            <person name="Cho H.T."/>
            <person name="Choi H.S."/>
            <person name="Lee M.S."/>
            <person name="Yu Y."/>
            <person name="Do Choi Y."/>
            <person name="Park B.S."/>
            <person name="van Deynze A."/>
            <person name="Ashrafi H."/>
            <person name="Hill T."/>
            <person name="Kim W.T."/>
            <person name="Pai H.S."/>
            <person name="Ahn H.K."/>
            <person name="Yeam I."/>
            <person name="Giovannoni J.J."/>
            <person name="Rose J.K."/>
            <person name="Sorensen I."/>
            <person name="Lee S.J."/>
            <person name="Kim R.W."/>
            <person name="Choi I.Y."/>
            <person name="Choi B.S."/>
            <person name="Lim J.S."/>
            <person name="Lee Y.H."/>
            <person name="Choi D."/>
        </authorList>
    </citation>
    <scope>NUCLEOTIDE SEQUENCE [LARGE SCALE GENOMIC DNA]</scope>
    <source>
        <strain evidence="3">cv. CM334</strain>
    </source>
</reference>
<dbReference type="Proteomes" id="UP000222542">
    <property type="component" value="Unassembled WGS sequence"/>
</dbReference>
<gene>
    <name evidence="2" type="ORF">T459_21657</name>
</gene>
<accession>A0A2G2YX86</accession>